<keyword evidence="1" id="KW-0732">Signal</keyword>
<evidence type="ECO:0000313" key="2">
    <source>
        <dbReference type="EMBL" id="QSX33422.1"/>
    </source>
</evidence>
<keyword evidence="3" id="KW-1185">Reference proteome</keyword>
<reference evidence="2 3" key="1">
    <citation type="submission" date="2021-03" db="EMBL/GenBank/DDBJ databases">
        <title>Novel species identification of genus Shewanella.</title>
        <authorList>
            <person name="Liu G."/>
            <person name="Zhang Q."/>
        </authorList>
    </citation>
    <scope>NUCLEOTIDE SEQUENCE [LARGE SCALE GENOMIC DNA]</scope>
    <source>
        <strain evidence="2 3">FJAT-51800</strain>
    </source>
</reference>
<accession>A0ABX7QPM2</accession>
<evidence type="ECO:0008006" key="4">
    <source>
        <dbReference type="Google" id="ProtNLM"/>
    </source>
</evidence>
<dbReference type="EMBL" id="CP071503">
    <property type="protein sequence ID" value="QSX33422.1"/>
    <property type="molecule type" value="Genomic_DNA"/>
</dbReference>
<dbReference type="RefSeq" id="WP_207354655.1">
    <property type="nucleotide sequence ID" value="NZ_CP071503.1"/>
</dbReference>
<feature type="chain" id="PRO_5047152453" description="FAD/FMN-containing dehydrogenase" evidence="1">
    <location>
        <begin position="22"/>
        <end position="160"/>
    </location>
</feature>
<organism evidence="2 3">
    <name type="scientific">Shewanella avicenniae</name>
    <dbReference type="NCBI Taxonomy" id="2814294"/>
    <lineage>
        <taxon>Bacteria</taxon>
        <taxon>Pseudomonadati</taxon>
        <taxon>Pseudomonadota</taxon>
        <taxon>Gammaproteobacteria</taxon>
        <taxon>Alteromonadales</taxon>
        <taxon>Shewanellaceae</taxon>
        <taxon>Shewanella</taxon>
    </lineage>
</organism>
<sequence length="160" mass="17771">MKSVKLMLFFLTMLQCSLTTASEYAIGDHLTELALADQFEQPIVVDSKTRWILFSRSMDGAEVARTALEGMTTAQLQQLGLVYVADVSGMPSLILKFVAQPKMQELSYVIALDKEGEATKFYPAAKGTAALLDVDAMQVTQIRYFDKAEALKYVLTELMK</sequence>
<name>A0ABX7QPM2_9GAMM</name>
<evidence type="ECO:0000256" key="1">
    <source>
        <dbReference type="SAM" id="SignalP"/>
    </source>
</evidence>
<evidence type="ECO:0000313" key="3">
    <source>
        <dbReference type="Proteomes" id="UP000662770"/>
    </source>
</evidence>
<gene>
    <name evidence="2" type="ORF">JYB87_17155</name>
</gene>
<dbReference type="Proteomes" id="UP000662770">
    <property type="component" value="Chromosome"/>
</dbReference>
<proteinExistence type="predicted"/>
<protein>
    <recommendedName>
        <fullName evidence="4">FAD/FMN-containing dehydrogenase</fullName>
    </recommendedName>
</protein>
<feature type="signal peptide" evidence="1">
    <location>
        <begin position="1"/>
        <end position="21"/>
    </location>
</feature>